<dbReference type="EMBL" id="JN380180">
    <property type="protein sequence ID" value="AEP16382.1"/>
    <property type="molecule type" value="mRNA"/>
</dbReference>
<evidence type="ECO:0000313" key="12">
    <source>
        <dbReference type="EMBL" id="AEP16382.1"/>
    </source>
</evidence>
<evidence type="ECO:0000256" key="5">
    <source>
        <dbReference type="ARBA" id="ARBA00023030"/>
    </source>
</evidence>
<gene>
    <name evidence="12" type="primary">Bmp5-8</name>
</gene>
<keyword evidence="6" id="KW-1015">Disulfide bond</keyword>
<reference evidence="12" key="1">
    <citation type="journal article" date="2011" name="PLoS ONE">
        <title>Evolution of the TGF-beta Signaling Pathway and Its Potential Role in the Ctenophore, Mnemiopsis leidyi.</title>
        <authorList>
            <person name="Pang K."/>
            <person name="Ryan J.F."/>
            <person name="Baxevanis A.D."/>
            <person name="Martindale M.Q."/>
        </authorList>
    </citation>
    <scope>NUCLEOTIDE SEQUENCE</scope>
</reference>
<feature type="signal peptide" evidence="10">
    <location>
        <begin position="1"/>
        <end position="18"/>
    </location>
</feature>
<evidence type="ECO:0000259" key="11">
    <source>
        <dbReference type="PROSITE" id="PS51362"/>
    </source>
</evidence>
<dbReference type="PROSITE" id="PS51362">
    <property type="entry name" value="TGF_BETA_2"/>
    <property type="match status" value="1"/>
</dbReference>
<dbReference type="FunFam" id="2.10.90.10:FF:000001">
    <property type="entry name" value="Bone morphogenetic protein 4"/>
    <property type="match status" value="1"/>
</dbReference>
<feature type="chain" id="PRO_5003475460" evidence="10">
    <location>
        <begin position="19"/>
        <end position="354"/>
    </location>
</feature>
<evidence type="ECO:0000256" key="3">
    <source>
        <dbReference type="ARBA" id="ARBA00022525"/>
    </source>
</evidence>
<comment type="similarity">
    <text evidence="2 8">Belongs to the TGF-beta family.</text>
</comment>
<protein>
    <submittedName>
        <fullName evidence="12">TGF-beta ligand</fullName>
    </submittedName>
</protein>
<feature type="compositionally biased region" description="Basic and acidic residues" evidence="9">
    <location>
        <begin position="227"/>
        <end position="239"/>
    </location>
</feature>
<name>G5CTK5_MNELE</name>
<evidence type="ECO:0000256" key="1">
    <source>
        <dbReference type="ARBA" id="ARBA00004613"/>
    </source>
</evidence>
<organism evidence="12">
    <name type="scientific">Mnemiopsis leidyi</name>
    <name type="common">Sea walnut</name>
    <name type="synonym">Warty comb jellyfish</name>
    <dbReference type="NCBI Taxonomy" id="27923"/>
    <lineage>
        <taxon>Eukaryota</taxon>
        <taxon>Metazoa</taxon>
        <taxon>Ctenophora</taxon>
        <taxon>Tentaculata</taxon>
        <taxon>Lobata</taxon>
        <taxon>Bolinopsidae</taxon>
        <taxon>Mnemiopsis</taxon>
    </lineage>
</organism>
<proteinExistence type="evidence at transcript level"/>
<dbReference type="InterPro" id="IPR017948">
    <property type="entry name" value="TGFb_CS"/>
</dbReference>
<evidence type="ECO:0000256" key="4">
    <source>
        <dbReference type="ARBA" id="ARBA00022729"/>
    </source>
</evidence>
<comment type="subcellular location">
    <subcellularLocation>
        <location evidence="1">Secreted</location>
    </subcellularLocation>
</comment>
<dbReference type="AlphaFoldDB" id="G5CTK5"/>
<dbReference type="InterPro" id="IPR029034">
    <property type="entry name" value="Cystine-knot_cytokine"/>
</dbReference>
<evidence type="ECO:0000256" key="6">
    <source>
        <dbReference type="ARBA" id="ARBA00023157"/>
    </source>
</evidence>
<keyword evidence="4 10" id="KW-0732">Signal</keyword>
<sequence length="354" mass="40637">MVWLLLLLYHFLLRCSNASEEQELFKRLGMPGPPNEDTKRKDPPSFMMELYRQHNRVLGNGLATSISSFDAIDTNQSHEISGDRWSFEFSIADLDPVERVKEAHVRVYKIKGSKQKETPYRVTVFHVLERERSLDSSVSDQYLVNPFNSSLVVRLLDTQILESRQSHWVSFNVEKAIEALQELGVKMAKFEIASTPVNPIDVAPSSRGIRFTKSRGKQPSLIVFTDDGRNSVEDDRDTRNSQSLDSINYDPSQSHCQRKELFIDFSRLGWSWIIGPPGFDAFMCSGECTLTFNNKMQITNHAYLQAFLESKHKNIPKPCCSPRKLSPMTLIYYTENGIKMKAYEEMRVEQCGCE</sequence>
<dbReference type="PANTHER" id="PTHR11848:SF263">
    <property type="entry name" value="PROTEIN DECAPENTAPLEGIC"/>
    <property type="match status" value="1"/>
</dbReference>
<dbReference type="InterPro" id="IPR001111">
    <property type="entry name" value="TGF-b_propeptide"/>
</dbReference>
<dbReference type="PANTHER" id="PTHR11848">
    <property type="entry name" value="TGF-BETA FAMILY"/>
    <property type="match status" value="1"/>
</dbReference>
<dbReference type="GO" id="GO:0005125">
    <property type="term" value="F:cytokine activity"/>
    <property type="evidence" value="ECO:0007669"/>
    <property type="project" value="TreeGrafter"/>
</dbReference>
<feature type="region of interest" description="Disordered" evidence="9">
    <location>
        <begin position="227"/>
        <end position="248"/>
    </location>
</feature>
<dbReference type="SMART" id="SM00204">
    <property type="entry name" value="TGFB"/>
    <property type="match status" value="1"/>
</dbReference>
<dbReference type="InterPro" id="IPR015615">
    <property type="entry name" value="TGF-beta-rel"/>
</dbReference>
<dbReference type="SUPFAM" id="SSF57501">
    <property type="entry name" value="Cystine-knot cytokines"/>
    <property type="match status" value="1"/>
</dbReference>
<evidence type="ECO:0000256" key="9">
    <source>
        <dbReference type="SAM" id="MobiDB-lite"/>
    </source>
</evidence>
<dbReference type="Pfam" id="PF00688">
    <property type="entry name" value="TGFb_propeptide"/>
    <property type="match status" value="1"/>
</dbReference>
<evidence type="ECO:0000256" key="7">
    <source>
        <dbReference type="ARBA" id="ARBA00023180"/>
    </source>
</evidence>
<evidence type="ECO:0000256" key="2">
    <source>
        <dbReference type="ARBA" id="ARBA00006656"/>
    </source>
</evidence>
<feature type="domain" description="TGF-beta family profile" evidence="11">
    <location>
        <begin position="236"/>
        <end position="354"/>
    </location>
</feature>
<dbReference type="HOGENOM" id="CLU_783680_0_0_1"/>
<dbReference type="Gene3D" id="2.10.90.10">
    <property type="entry name" value="Cystine-knot cytokines"/>
    <property type="match status" value="1"/>
</dbReference>
<evidence type="ECO:0000256" key="8">
    <source>
        <dbReference type="RuleBase" id="RU000354"/>
    </source>
</evidence>
<dbReference type="GO" id="GO:0005615">
    <property type="term" value="C:extracellular space"/>
    <property type="evidence" value="ECO:0007669"/>
    <property type="project" value="TreeGrafter"/>
</dbReference>
<keyword evidence="5 8" id="KW-0339">Growth factor</keyword>
<keyword evidence="3" id="KW-0964">Secreted</keyword>
<dbReference type="GO" id="GO:0008083">
    <property type="term" value="F:growth factor activity"/>
    <property type="evidence" value="ECO:0007669"/>
    <property type="project" value="UniProtKB-KW"/>
</dbReference>
<evidence type="ECO:0000256" key="10">
    <source>
        <dbReference type="SAM" id="SignalP"/>
    </source>
</evidence>
<keyword evidence="7" id="KW-0325">Glycoprotein</keyword>
<dbReference type="CDD" id="cd13756">
    <property type="entry name" value="TGF_beta_BMPs_GDFs"/>
    <property type="match status" value="1"/>
</dbReference>
<dbReference type="PROSITE" id="PS00250">
    <property type="entry name" value="TGF_BETA_1"/>
    <property type="match status" value="1"/>
</dbReference>
<accession>G5CTK5</accession>
<dbReference type="InterPro" id="IPR001839">
    <property type="entry name" value="TGF-b_C"/>
</dbReference>
<dbReference type="Gene3D" id="2.60.120.970">
    <property type="match status" value="1"/>
</dbReference>
<dbReference type="Pfam" id="PF00019">
    <property type="entry name" value="TGF_beta"/>
    <property type="match status" value="1"/>
</dbReference>